<dbReference type="GO" id="GO:0051301">
    <property type="term" value="P:cell division"/>
    <property type="evidence" value="ECO:0007669"/>
    <property type="project" value="UniProtKB-KW"/>
</dbReference>
<evidence type="ECO:0000256" key="2">
    <source>
        <dbReference type="ARBA" id="ARBA00022618"/>
    </source>
</evidence>
<dbReference type="OrthoDB" id="26401at2759"/>
<evidence type="ECO:0000256" key="6">
    <source>
        <dbReference type="SAM" id="MobiDB-lite"/>
    </source>
</evidence>
<dbReference type="GO" id="GO:0007091">
    <property type="term" value="P:metaphase/anaphase transition of mitotic cell cycle"/>
    <property type="evidence" value="ECO:0007669"/>
    <property type="project" value="TreeGrafter"/>
</dbReference>
<evidence type="ECO:0008006" key="11">
    <source>
        <dbReference type="Google" id="ProtNLM"/>
    </source>
</evidence>
<keyword evidence="3" id="KW-0677">Repeat</keyword>
<evidence type="ECO:0000313" key="9">
    <source>
        <dbReference type="EMBL" id="KAF4305844.1"/>
    </source>
</evidence>
<proteinExistence type="inferred from homology"/>
<dbReference type="InterPro" id="IPR049255">
    <property type="entry name" value="Apc1_N"/>
</dbReference>
<feature type="compositionally biased region" description="Polar residues" evidence="6">
    <location>
        <begin position="409"/>
        <end position="418"/>
    </location>
</feature>
<feature type="domain" description="Anaphase-promoting complex subunit 1 beta-sandwich" evidence="8">
    <location>
        <begin position="1811"/>
        <end position="1886"/>
    </location>
</feature>
<feature type="compositionally biased region" description="Basic and acidic residues" evidence="6">
    <location>
        <begin position="109"/>
        <end position="126"/>
    </location>
</feature>
<dbReference type="Proteomes" id="UP000572817">
    <property type="component" value="Unassembled WGS sequence"/>
</dbReference>
<evidence type="ECO:0000256" key="3">
    <source>
        <dbReference type="ARBA" id="ARBA00022737"/>
    </source>
</evidence>
<reference evidence="9" key="1">
    <citation type="submission" date="2020-04" db="EMBL/GenBank/DDBJ databases">
        <title>Genome Assembly and Annotation of Botryosphaeria dothidea sdau 11-99, a Latent Pathogen of Apple Fruit Ring Rot in China.</title>
        <authorList>
            <person name="Yu C."/>
            <person name="Diao Y."/>
            <person name="Lu Q."/>
            <person name="Zhao J."/>
            <person name="Cui S."/>
            <person name="Peng C."/>
            <person name="He B."/>
            <person name="Liu H."/>
        </authorList>
    </citation>
    <scope>NUCLEOTIDE SEQUENCE [LARGE SCALE GENOMIC DNA]</scope>
    <source>
        <strain evidence="9">Sdau11-99</strain>
    </source>
</reference>
<dbReference type="InterPro" id="IPR024990">
    <property type="entry name" value="Apc1"/>
</dbReference>
<dbReference type="InterPro" id="IPR011989">
    <property type="entry name" value="ARM-like"/>
</dbReference>
<evidence type="ECO:0000256" key="4">
    <source>
        <dbReference type="ARBA" id="ARBA00022776"/>
    </source>
</evidence>
<keyword evidence="2" id="KW-0132">Cell division</keyword>
<evidence type="ECO:0000256" key="1">
    <source>
        <dbReference type="ARBA" id="ARBA00010547"/>
    </source>
</evidence>
<evidence type="ECO:0000259" key="8">
    <source>
        <dbReference type="Pfam" id="PF21282"/>
    </source>
</evidence>
<feature type="compositionally biased region" description="Basic and acidic residues" evidence="6">
    <location>
        <begin position="459"/>
        <end position="468"/>
    </location>
</feature>
<dbReference type="Gene3D" id="1.25.10.10">
    <property type="entry name" value="Leucine-rich Repeat Variant"/>
    <property type="match status" value="1"/>
</dbReference>
<dbReference type="GO" id="GO:0070979">
    <property type="term" value="P:protein K11-linked ubiquitination"/>
    <property type="evidence" value="ECO:0007669"/>
    <property type="project" value="TreeGrafter"/>
</dbReference>
<feature type="compositionally biased region" description="Acidic residues" evidence="6">
    <location>
        <begin position="536"/>
        <end position="558"/>
    </location>
</feature>
<dbReference type="Pfam" id="PF12859">
    <property type="entry name" value="ANAPC1"/>
    <property type="match status" value="1"/>
</dbReference>
<keyword evidence="10" id="KW-1185">Reference proteome</keyword>
<dbReference type="InterPro" id="IPR048971">
    <property type="entry name" value="Apc1_3rd"/>
</dbReference>
<feature type="region of interest" description="Disordered" evidence="6">
    <location>
        <begin position="536"/>
        <end position="563"/>
    </location>
</feature>
<protein>
    <recommendedName>
        <fullName evidence="11">Anaphase-promoting complex subunit 1</fullName>
    </recommendedName>
</protein>
<dbReference type="GO" id="GO:0005680">
    <property type="term" value="C:anaphase-promoting complex"/>
    <property type="evidence" value="ECO:0007669"/>
    <property type="project" value="InterPro"/>
</dbReference>
<gene>
    <name evidence="9" type="ORF">GTA08_BOTSDO06541</name>
</gene>
<evidence type="ECO:0000256" key="5">
    <source>
        <dbReference type="ARBA" id="ARBA00023306"/>
    </source>
</evidence>
<evidence type="ECO:0000259" key="7">
    <source>
        <dbReference type="Pfam" id="PF12859"/>
    </source>
</evidence>
<dbReference type="FunFam" id="1.25.10.10:FF:000400">
    <property type="entry name" value="20S cyclosome subunit (APC1/BimE), putative"/>
    <property type="match status" value="1"/>
</dbReference>
<dbReference type="FunFam" id="1.25.10.10:FF:000217">
    <property type="entry name" value="20S cyclosome subunit (APC1/BimE)"/>
    <property type="match status" value="1"/>
</dbReference>
<dbReference type="PANTHER" id="PTHR12827">
    <property type="entry name" value="MEIOTIC CHECKPOINT REGULATOR TSG24 FAMILY MEMBER"/>
    <property type="match status" value="1"/>
</dbReference>
<keyword evidence="4" id="KW-0498">Mitosis</keyword>
<comment type="caution">
    <text evidence="9">The sequence shown here is derived from an EMBL/GenBank/DDBJ whole genome shotgun (WGS) entry which is preliminary data.</text>
</comment>
<dbReference type="Pfam" id="PF21282">
    <property type="entry name" value="APC1_3rd"/>
    <property type="match status" value="1"/>
</dbReference>
<feature type="compositionally biased region" description="Polar residues" evidence="6">
    <location>
        <begin position="496"/>
        <end position="506"/>
    </location>
</feature>
<feature type="region of interest" description="Disordered" evidence="6">
    <location>
        <begin position="97"/>
        <end position="132"/>
    </location>
</feature>
<feature type="region of interest" description="Disordered" evidence="6">
    <location>
        <begin position="646"/>
        <end position="667"/>
    </location>
</feature>
<sequence length="2071" mass="228733">MASIRSLGVRTPAALPYLIHERVLPEDAPPDAYTWSTHSDDGGEEEVTATEYCVVWSRGGIIRKVYNFEVEGEKVLQAVLTWFPADEATALRNTTQDLRQDHGPGTLFAKDRIPERGYPAHEDQGPNKRKSAGVQVEKLSRALVVFLKTQAHVFFLAGSSHVVNLPFEVERVFPAPRGLLIQRKMAMPDFVPASPAVPKAPPNSFFSQLPTQSFSQNSSLFTPMVNTSFAAPRHSRSALSTAYPSSLADLLKLGTSPSADGLPRLFSFTDPFAEMGLVVASQSSAGKSSWSVRQSSSKTLEPIDNAEEVLYVTKQNEMSDSETPADKPLILVVTVNYERRIYSVWYASYVDPKPASTKKSRRSSTTLSVGRSRRRSSLHPGTGATTPALRTREGTRDSFGGPGRGYGNASFTASQTREPSGEHQTAEEAFASQLDPETDLARQPAKESRRVSSLLSRADLSRSFDKSAFEQATHRSSLGSSIGHGRRGPSFGGQGLRTSFGPNSRPTSRKTRASTPGDISQISLSAVSLEDTLDDDLDLDDTIDDSEIPDELLGEGDDTSGLQEPIEGLRRELLLVKFSEIPFGTSESIFHSSVHGNPTDLPKIFTLKAPRSFTDAYPNDGRFFLYMMQKSKGELVEHEFTVQRRRLTPTPASSGASRKQEPSNILIPSAVNTQRQRSYIDAAKLSDYGVQRVLCLAKDGSGGYIFSLFAGWCPRARIVLALPRRFRLFNPYSIGVSVSLGRGIENIDKSVDVPQSLTALAHAVTDGILDIREENGRQHRLQIKMWPKNATVSHVLSVCRLVLPPPQGDHLLAIWWNISRNLRNEMRFDREWTALVASIFTFAVSNIDPKSVRLTDITRSVESTPSRRSLKRHTPDDPFELMWRYQSQDHSAKSWDGSAWAWIEQTLAEKAKPRTSTRHSLLSPSTNYGIKRKSDFIPFCAKAARDFLQEPLGKALIHETTGRSTRAKHHDSHATYLPSILVALHLLREEEKLNVLTKDFRSSETGNLTPVLAQLGRWLDWDFWDWKGSSPFCLDGASLDQWIFEDVSITTVTVATPPWEKPPSVFDWLEKMLNPRIYQGFPTLDMLIGQPEKPQASPDSNSLAHLVTTLTPRTVALCKYLSRMRRSEKTPSLQVETMLEMGIDNRMLETFPSAVVAGIREAIVECQSSPPTTWNEKLLEIVGREDLTMLLRPDADSSPSSASLIPAPGVASRDVHSICQSAEANDSAQSSSEADRHMITRLIFSEDRRYIEALRLLEPLRPAVAECIPDPSWTEAEHLDAQKSVMQWVMLRTFALPSGHSMLQFDSKRPLVTEKYPLHGFTTLCTMKPLNNTVSADRSTYTEEKFAWAFFHAGVSAGLSISRRAKGIDTSWIAYNKPAELSNKHAGLLFGLGLNGHLRNIAKWLSFKYLTPKHSMTSIGLLLGLSVSYMGTMDTLVTRLLSVHVTRMLPPGAADLNLPPLAQTTGLMGIGLLYLNSQHRRMSEIMLSEIEHVELEDPSAPSDNIRDEGYRLAAGFALGLINLGNGNDLSGLHDMRLVERLLAVAVGPKPVDVVHILDQATAGAVIAVALVFMKTQNASVARKIDVPDTIPQFDYVRPDIFLLRTLAKHLIMWDNIQADYKWIITNLPPEYVINHKLTEIKALRSEHMPFYNIIAGLLWSIGLKHAGTGDTKARDFLVAYLDQFIRLCHLPAIRYDARLTRNTVRNCQDLVALSAATIMAGTGDIAVFRRLRLLHGRVSPDVPYGSHFAAHMALGALFVAGGSYTFSTSNLAIASLVCAFYPLFPTDVLDNKAHLQAFRHFWVLAAEPRCAIIRDVETRRAISLPINVAFKHGAVREYTAPCLLPELDTITTIQTNSPEYWQVTLDFVSNPTHLAAFKRTQTIHARRRPAHSTTLHATTFNATLTALNDAQLATNASAAAALRAVMWDWIFSLPALRGGEASHRSPAPPCPSFALPLVSKADVSALIIPTDAQTNSSGSISTALATSSASGGIELLTDGKTSPVDERLVLRNAALRAWDADALRNLRLLFRWAERAAEEGEGRCRWLGREVVEGLRAVVGERGRGVGGGVV</sequence>
<evidence type="ECO:0000313" key="10">
    <source>
        <dbReference type="Proteomes" id="UP000572817"/>
    </source>
</evidence>
<feature type="domain" description="Anaphase-promoting complex subunit 1 N-terminal" evidence="7">
    <location>
        <begin position="30"/>
        <end position="839"/>
    </location>
</feature>
<comment type="similarity">
    <text evidence="1">Belongs to the APC1 family.</text>
</comment>
<feature type="region of interest" description="Disordered" evidence="6">
    <location>
        <begin position="353"/>
        <end position="521"/>
    </location>
</feature>
<dbReference type="EMBL" id="WWBZ02000040">
    <property type="protein sequence ID" value="KAF4305844.1"/>
    <property type="molecule type" value="Genomic_DNA"/>
</dbReference>
<name>A0A8H4N064_9PEZI</name>
<dbReference type="GO" id="GO:0031145">
    <property type="term" value="P:anaphase-promoting complex-dependent catabolic process"/>
    <property type="evidence" value="ECO:0007669"/>
    <property type="project" value="TreeGrafter"/>
</dbReference>
<organism evidence="9 10">
    <name type="scientific">Botryosphaeria dothidea</name>
    <dbReference type="NCBI Taxonomy" id="55169"/>
    <lineage>
        <taxon>Eukaryota</taxon>
        <taxon>Fungi</taxon>
        <taxon>Dikarya</taxon>
        <taxon>Ascomycota</taxon>
        <taxon>Pezizomycotina</taxon>
        <taxon>Dothideomycetes</taxon>
        <taxon>Dothideomycetes incertae sedis</taxon>
        <taxon>Botryosphaeriales</taxon>
        <taxon>Botryosphaeriaceae</taxon>
        <taxon>Botryosphaeria</taxon>
    </lineage>
</organism>
<accession>A0A8H4N064</accession>
<dbReference type="PANTHER" id="PTHR12827:SF3">
    <property type="entry name" value="ANAPHASE-PROMOTING COMPLEX SUBUNIT 1"/>
    <property type="match status" value="1"/>
</dbReference>
<dbReference type="GO" id="GO:0060090">
    <property type="term" value="F:molecular adaptor activity"/>
    <property type="evidence" value="ECO:0007669"/>
    <property type="project" value="TreeGrafter"/>
</dbReference>
<keyword evidence="5" id="KW-0131">Cell cycle</keyword>